<feature type="domain" description="Carrier" evidence="4">
    <location>
        <begin position="761"/>
        <end position="836"/>
    </location>
</feature>
<dbReference type="Proteomes" id="UP000663908">
    <property type="component" value="Chromosome"/>
</dbReference>
<sequence length="859" mass="90051">MSVQNPDRAIAVIGMACRFPGARDVDSYWSNLLQGAHFLDPLDESGLKGKGVPRDRYAREGYVGVSGAVDGVEHFDSAFFGIAPAEADTMDPQHRLFLEEAVHALEDAGWAGRSAGRRVGVFCGSGENRYGRLLPDPDEAAGSHRRMSDAPAMLPLRVSYHLDLRGPSVFVNSLCSTGLTAVHLARQSLLAGDCDIALAGAVSVQLPHEHGYVAQESAVLSPDGVLRPFDRAASGTVPGSGVGIVVLRPLADALRDGDRIHAVLHGTAVNNDGSDRQSFAAPSVAGQRDVILAALADARVDPRTIGYVEAHGTGTPLGDPIEIAALREARERLGVDTPCAIGTVKSSIGHLDTAAGMAGLIKAVLCVREGVIPATVNHRELLTSADVEGSGLYVNTRRRPWPDDGRCAAVSALGVGGTNAHVVVGRHRPVTEPGGTDRGAPEIFPLSARTAEAFHGLRERLADAVAAGGDRACADVARTLQYGRVPRELRRAWVGSSLPELAALLKEEADPVAAGPLEVAIDLGSAVRPEPSVADRVPALRAAQDHPHPAGRAFLSAHAALEELAALGVPVGTLTAHGAGEYLAAAFAGALDREVALRCAVRYEEIQAVVRNGGDLSACEEHLGALEDDLRAHPLGRAGTALRSLSLDTTVPAGCVPPLDHFLDVAQTSVLGGGPAAFPAGAADLMRALSSWEDWLALAAWCWERGADLDWTRLRGGSAHTVSLPLYPFEARRHWAITLPAGTASLPATAPVPVPAPVVAGTEEDVLAVVMEAWRSVLGVPDVEPDSDFFALGGHSLVAAQIAARLQERFDVRVPLGDLLDAETPEGMTELVRDLRASAELYSKLTAPDSADSTGTFEL</sequence>
<dbReference type="PROSITE" id="PS52004">
    <property type="entry name" value="KS3_2"/>
    <property type="match status" value="1"/>
</dbReference>
<keyword evidence="1" id="KW-0596">Phosphopantetheine</keyword>
<dbReference type="Pfam" id="PF02801">
    <property type="entry name" value="Ketoacyl-synt_C"/>
    <property type="match status" value="1"/>
</dbReference>
<name>A0ABX7TSH0_STRCY</name>
<dbReference type="SUPFAM" id="SSF47336">
    <property type="entry name" value="ACP-like"/>
    <property type="match status" value="1"/>
</dbReference>
<keyword evidence="7" id="KW-1185">Reference proteome</keyword>
<dbReference type="SMART" id="SM00825">
    <property type="entry name" value="PKS_KS"/>
    <property type="match status" value="1"/>
</dbReference>
<reference evidence="6 7" key="1">
    <citation type="submission" date="2021-03" db="EMBL/GenBank/DDBJ databases">
        <title>Complete genome sequence of Streptomyces cyanogenus S136, producer of anticancer angucycline landomycin A.</title>
        <authorList>
            <person name="Hrab P."/>
            <person name="Ruckert C."/>
            <person name="Busche T."/>
            <person name="Ostash I."/>
            <person name="Kalinowski J."/>
            <person name="Fedorenko V."/>
            <person name="Yushchuk O."/>
            <person name="Ostash B."/>
        </authorList>
    </citation>
    <scope>NUCLEOTIDE SEQUENCE [LARGE SCALE GENOMIC DNA]</scope>
    <source>
        <strain evidence="6 7">S136</strain>
    </source>
</reference>
<organism evidence="6 7">
    <name type="scientific">Streptomyces cyanogenus</name>
    <dbReference type="NCBI Taxonomy" id="80860"/>
    <lineage>
        <taxon>Bacteria</taxon>
        <taxon>Bacillati</taxon>
        <taxon>Actinomycetota</taxon>
        <taxon>Actinomycetes</taxon>
        <taxon>Kitasatosporales</taxon>
        <taxon>Streptomycetaceae</taxon>
        <taxon>Streptomyces</taxon>
    </lineage>
</organism>
<dbReference type="Pfam" id="PF16197">
    <property type="entry name" value="KAsynt_C_assoc"/>
    <property type="match status" value="1"/>
</dbReference>
<evidence type="ECO:0000313" key="6">
    <source>
        <dbReference type="EMBL" id="QTD99694.1"/>
    </source>
</evidence>
<dbReference type="InterPro" id="IPR032821">
    <property type="entry name" value="PKS_assoc"/>
</dbReference>
<dbReference type="InterPro" id="IPR014031">
    <property type="entry name" value="Ketoacyl_synth_C"/>
</dbReference>
<feature type="domain" description="Ketosynthase family 3 (KS3)" evidence="5">
    <location>
        <begin position="7"/>
        <end position="426"/>
    </location>
</feature>
<evidence type="ECO:0000256" key="2">
    <source>
        <dbReference type="ARBA" id="ARBA00022553"/>
    </source>
</evidence>
<dbReference type="SUPFAM" id="SSF53901">
    <property type="entry name" value="Thiolase-like"/>
    <property type="match status" value="1"/>
</dbReference>
<dbReference type="GO" id="GO:0004315">
    <property type="term" value="F:3-oxoacyl-[acyl-carrier-protein] synthase activity"/>
    <property type="evidence" value="ECO:0007669"/>
    <property type="project" value="UniProtKB-EC"/>
</dbReference>
<dbReference type="InterPro" id="IPR020841">
    <property type="entry name" value="PKS_Beta-ketoAc_synthase_dom"/>
</dbReference>
<dbReference type="PROSITE" id="PS50075">
    <property type="entry name" value="CARRIER"/>
    <property type="match status" value="1"/>
</dbReference>
<evidence type="ECO:0000256" key="3">
    <source>
        <dbReference type="ARBA" id="ARBA00022679"/>
    </source>
</evidence>
<keyword evidence="6" id="KW-0012">Acyltransferase</keyword>
<dbReference type="Gene3D" id="1.10.1200.10">
    <property type="entry name" value="ACP-like"/>
    <property type="match status" value="1"/>
</dbReference>
<gene>
    <name evidence="6" type="primary">ppsE</name>
    <name evidence="6" type="ORF">S1361_20330</name>
</gene>
<dbReference type="PROSITE" id="PS00098">
    <property type="entry name" value="THIOLASE_1"/>
    <property type="match status" value="1"/>
</dbReference>
<dbReference type="InterPro" id="IPR016039">
    <property type="entry name" value="Thiolase-like"/>
</dbReference>
<dbReference type="InterPro" id="IPR020615">
    <property type="entry name" value="Thiolase_acyl_enz_int_AS"/>
</dbReference>
<dbReference type="InterPro" id="IPR006162">
    <property type="entry name" value="Ppantetheine_attach_site"/>
</dbReference>
<dbReference type="InterPro" id="IPR009081">
    <property type="entry name" value="PP-bd_ACP"/>
</dbReference>
<dbReference type="InterPro" id="IPR014030">
    <property type="entry name" value="Ketoacyl_synth_N"/>
</dbReference>
<accession>A0ABX7TSH0</accession>
<dbReference type="PANTHER" id="PTHR43775:SF37">
    <property type="entry name" value="SI:DKEY-61P9.11"/>
    <property type="match status" value="1"/>
</dbReference>
<dbReference type="Gene3D" id="3.40.47.10">
    <property type="match status" value="1"/>
</dbReference>
<dbReference type="InterPro" id="IPR050091">
    <property type="entry name" value="PKS_NRPS_Biosynth_Enz"/>
</dbReference>
<dbReference type="Pfam" id="PF00109">
    <property type="entry name" value="ketoacyl-synt"/>
    <property type="match status" value="1"/>
</dbReference>
<dbReference type="CDD" id="cd00833">
    <property type="entry name" value="PKS"/>
    <property type="match status" value="1"/>
</dbReference>
<dbReference type="Gene3D" id="1.10.1240.100">
    <property type="match status" value="1"/>
</dbReference>
<dbReference type="InterPro" id="IPR020806">
    <property type="entry name" value="PKS_PP-bd"/>
</dbReference>
<evidence type="ECO:0000313" key="7">
    <source>
        <dbReference type="Proteomes" id="UP000663908"/>
    </source>
</evidence>
<dbReference type="InterPro" id="IPR036736">
    <property type="entry name" value="ACP-like_sf"/>
</dbReference>
<dbReference type="EC" id="2.3.1.41" evidence="6"/>
<proteinExistence type="predicted"/>
<protein>
    <submittedName>
        <fullName evidence="6">Phthiocerol synthesis polyketide synthase type I PpsE</fullName>
        <ecNumber evidence="6">2.3.1.41</ecNumber>
    </submittedName>
</protein>
<dbReference type="Pfam" id="PF00550">
    <property type="entry name" value="PP-binding"/>
    <property type="match status" value="1"/>
</dbReference>
<dbReference type="PROSITE" id="PS00012">
    <property type="entry name" value="PHOSPHOPANTETHEINE"/>
    <property type="match status" value="1"/>
</dbReference>
<evidence type="ECO:0000256" key="1">
    <source>
        <dbReference type="ARBA" id="ARBA00022450"/>
    </source>
</evidence>
<dbReference type="PANTHER" id="PTHR43775">
    <property type="entry name" value="FATTY ACID SYNTHASE"/>
    <property type="match status" value="1"/>
</dbReference>
<dbReference type="RefSeq" id="WP_208033239.1">
    <property type="nucleotide sequence ID" value="NZ_CP071839.1"/>
</dbReference>
<evidence type="ECO:0000259" key="5">
    <source>
        <dbReference type="PROSITE" id="PS52004"/>
    </source>
</evidence>
<keyword evidence="2" id="KW-0597">Phosphoprotein</keyword>
<evidence type="ECO:0000259" key="4">
    <source>
        <dbReference type="PROSITE" id="PS50075"/>
    </source>
</evidence>
<dbReference type="SMART" id="SM00823">
    <property type="entry name" value="PKS_PP"/>
    <property type="match status" value="1"/>
</dbReference>
<dbReference type="Gene3D" id="3.30.70.3290">
    <property type="match status" value="1"/>
</dbReference>
<keyword evidence="3 6" id="KW-0808">Transferase</keyword>
<dbReference type="EMBL" id="CP071839">
    <property type="protein sequence ID" value="QTD99694.1"/>
    <property type="molecule type" value="Genomic_DNA"/>
</dbReference>